<dbReference type="InterPro" id="IPR028098">
    <property type="entry name" value="Glyco_trans_4-like_N"/>
</dbReference>
<comment type="caution">
    <text evidence="3">The sequence shown here is derived from an EMBL/GenBank/DDBJ whole genome shotgun (WGS) entry which is preliminary data.</text>
</comment>
<dbReference type="InterPro" id="IPR001296">
    <property type="entry name" value="Glyco_trans_1"/>
</dbReference>
<feature type="domain" description="Glycosyltransferase subfamily 4-like N-terminal" evidence="2">
    <location>
        <begin position="15"/>
        <end position="174"/>
    </location>
</feature>
<dbReference type="EMBL" id="MGJP01000017">
    <property type="protein sequence ID" value="OGN10061.1"/>
    <property type="molecule type" value="Genomic_DNA"/>
</dbReference>
<dbReference type="PANTHER" id="PTHR45947:SF3">
    <property type="entry name" value="SULFOQUINOVOSYL TRANSFERASE SQD2"/>
    <property type="match status" value="1"/>
</dbReference>
<proteinExistence type="predicted"/>
<reference evidence="3 4" key="1">
    <citation type="journal article" date="2016" name="Nat. Commun.">
        <title>Thousands of microbial genomes shed light on interconnected biogeochemical processes in an aquifer system.</title>
        <authorList>
            <person name="Anantharaman K."/>
            <person name="Brown C.T."/>
            <person name="Hug L.A."/>
            <person name="Sharon I."/>
            <person name="Castelle C.J."/>
            <person name="Probst A.J."/>
            <person name="Thomas B.C."/>
            <person name="Singh A."/>
            <person name="Wilkins M.J."/>
            <person name="Karaoz U."/>
            <person name="Brodie E.L."/>
            <person name="Williams K.H."/>
            <person name="Hubbard S.S."/>
            <person name="Banfield J.F."/>
        </authorList>
    </citation>
    <scope>NUCLEOTIDE SEQUENCE [LARGE SCALE GENOMIC DNA]</scope>
</reference>
<evidence type="ECO:0000313" key="4">
    <source>
        <dbReference type="Proteomes" id="UP000177167"/>
    </source>
</evidence>
<dbReference type="SUPFAM" id="SSF53756">
    <property type="entry name" value="UDP-Glycosyltransferase/glycogen phosphorylase"/>
    <property type="match status" value="1"/>
</dbReference>
<dbReference type="CDD" id="cd03801">
    <property type="entry name" value="GT4_PimA-like"/>
    <property type="match status" value="1"/>
</dbReference>
<dbReference type="Pfam" id="PF00534">
    <property type="entry name" value="Glycos_transf_1"/>
    <property type="match status" value="1"/>
</dbReference>
<feature type="domain" description="Glycosyl transferase family 1" evidence="1">
    <location>
        <begin position="181"/>
        <end position="346"/>
    </location>
</feature>
<gene>
    <name evidence="3" type="ORF">A3J46_06870</name>
</gene>
<accession>A0A1F8FA50</accession>
<evidence type="ECO:0000313" key="3">
    <source>
        <dbReference type="EMBL" id="OGN10061.1"/>
    </source>
</evidence>
<evidence type="ECO:0000259" key="1">
    <source>
        <dbReference type="Pfam" id="PF00534"/>
    </source>
</evidence>
<evidence type="ECO:0008006" key="5">
    <source>
        <dbReference type="Google" id="ProtNLM"/>
    </source>
</evidence>
<protein>
    <recommendedName>
        <fullName evidence="5">Glycosyl transferase family 1 domain-containing protein</fullName>
    </recommendedName>
</protein>
<dbReference type="Proteomes" id="UP000177167">
    <property type="component" value="Unassembled WGS sequence"/>
</dbReference>
<name>A0A1F8FA50_9BACT</name>
<dbReference type="Pfam" id="PF13439">
    <property type="entry name" value="Glyco_transf_4"/>
    <property type="match status" value="1"/>
</dbReference>
<evidence type="ECO:0000259" key="2">
    <source>
        <dbReference type="Pfam" id="PF13439"/>
    </source>
</evidence>
<dbReference type="Gene3D" id="3.40.50.2000">
    <property type="entry name" value="Glycogen Phosphorylase B"/>
    <property type="match status" value="2"/>
</dbReference>
<dbReference type="InterPro" id="IPR050194">
    <property type="entry name" value="Glycosyltransferase_grp1"/>
</dbReference>
<dbReference type="AlphaFoldDB" id="A0A1F8FA50"/>
<sequence length="366" mass="40651">MKKVLIATGIFPPDIGGPATYGATIKKALEEKGFEVDVAVLSKVGRGLPKGLRHLIFFFKLLPLARKADLILALNAVSAGCPALLAAKFFKKKFLVRVVGDYAWEIASGTGKTNILIDDFQKISKRGLLHKIQTRVCRSADNVIVPSEYLKTLVVGWGVAENKIEIIYNGVDFEPLDISREEARTKIGTHGNIILSVGRLVPWKGFKMLIKIMPKLLELNQFFRLVIVGDGPERKKLELMTRNLGLDKKVYLVGKKSKDNLALYMASADMLVLNSGYEGFSHQILEAMKAGVPVVASAILGNREIIRQGENGFLVKYNDEFNLIEAIKTLHENPELKDEFVAEGKKTVAKFSVERMIDETIKLISR</sequence>
<dbReference type="PANTHER" id="PTHR45947">
    <property type="entry name" value="SULFOQUINOVOSYL TRANSFERASE SQD2"/>
    <property type="match status" value="1"/>
</dbReference>
<dbReference type="GO" id="GO:0016757">
    <property type="term" value="F:glycosyltransferase activity"/>
    <property type="evidence" value="ECO:0007669"/>
    <property type="project" value="InterPro"/>
</dbReference>
<organism evidence="3 4">
    <name type="scientific">Candidatus Yanofskybacteria bacterium RIFCSPHIGHO2_02_FULL_41_11</name>
    <dbReference type="NCBI Taxonomy" id="1802675"/>
    <lineage>
        <taxon>Bacteria</taxon>
        <taxon>Candidatus Yanofskyibacteriota</taxon>
    </lineage>
</organism>